<evidence type="ECO:0000313" key="2">
    <source>
        <dbReference type="Proteomes" id="UP000263517"/>
    </source>
</evidence>
<dbReference type="Proteomes" id="UP000263517">
    <property type="component" value="Unassembled WGS sequence"/>
</dbReference>
<organism evidence="1 2">
    <name type="scientific">Alteromonas australica</name>
    <dbReference type="NCBI Taxonomy" id="589873"/>
    <lineage>
        <taxon>Bacteria</taxon>
        <taxon>Pseudomonadati</taxon>
        <taxon>Pseudomonadota</taxon>
        <taxon>Gammaproteobacteria</taxon>
        <taxon>Alteromonadales</taxon>
        <taxon>Alteromonadaceae</taxon>
        <taxon>Alteromonas/Salinimonas group</taxon>
        <taxon>Alteromonas</taxon>
    </lineage>
</organism>
<proteinExistence type="predicted"/>
<comment type="caution">
    <text evidence="1">The sequence shown here is derived from an EMBL/GenBank/DDBJ whole genome shotgun (WGS) entry which is preliminary data.</text>
</comment>
<protein>
    <submittedName>
        <fullName evidence="1">Uncharacterized protein</fullName>
    </submittedName>
</protein>
<sequence length="76" mass="8441">MDAFSMQEEQEEQEEEQAKNIGFAVLIDEQGAPVIRELTDVTPPDVKSIYAMLWSIIGQITASSLPDADLEVNETD</sequence>
<evidence type="ECO:0000313" key="1">
    <source>
        <dbReference type="EMBL" id="HAW74950.1"/>
    </source>
</evidence>
<accession>A0A350P0Y3</accession>
<dbReference type="AlphaFoldDB" id="A0A350P0Y3"/>
<reference evidence="1 2" key="1">
    <citation type="journal article" date="2018" name="Nat. Biotechnol.">
        <title>A standardized bacterial taxonomy based on genome phylogeny substantially revises the tree of life.</title>
        <authorList>
            <person name="Parks D.H."/>
            <person name="Chuvochina M."/>
            <person name="Waite D.W."/>
            <person name="Rinke C."/>
            <person name="Skarshewski A."/>
            <person name="Chaumeil P.A."/>
            <person name="Hugenholtz P."/>
        </authorList>
    </citation>
    <scope>NUCLEOTIDE SEQUENCE [LARGE SCALE GENOMIC DNA]</scope>
    <source>
        <strain evidence="1">UBA11978</strain>
    </source>
</reference>
<name>A0A350P0Y3_9ALTE</name>
<dbReference type="EMBL" id="DNAN01000148">
    <property type="protein sequence ID" value="HAW74950.1"/>
    <property type="molecule type" value="Genomic_DNA"/>
</dbReference>
<gene>
    <name evidence="1" type="ORF">DCW74_04340</name>
</gene>